<reference evidence="1" key="1">
    <citation type="journal article" date="2020" name="Stud. Mycol.">
        <title>101 Dothideomycetes genomes: a test case for predicting lifestyles and emergence of pathogens.</title>
        <authorList>
            <person name="Haridas S."/>
            <person name="Albert R."/>
            <person name="Binder M."/>
            <person name="Bloem J."/>
            <person name="Labutti K."/>
            <person name="Salamov A."/>
            <person name="Andreopoulos B."/>
            <person name="Baker S."/>
            <person name="Barry K."/>
            <person name="Bills G."/>
            <person name="Bluhm B."/>
            <person name="Cannon C."/>
            <person name="Castanera R."/>
            <person name="Culley D."/>
            <person name="Daum C."/>
            <person name="Ezra D."/>
            <person name="Gonzalez J."/>
            <person name="Henrissat B."/>
            <person name="Kuo A."/>
            <person name="Liang C."/>
            <person name="Lipzen A."/>
            <person name="Lutzoni F."/>
            <person name="Magnuson J."/>
            <person name="Mondo S."/>
            <person name="Nolan M."/>
            <person name="Ohm R."/>
            <person name="Pangilinan J."/>
            <person name="Park H.-J."/>
            <person name="Ramirez L."/>
            <person name="Alfaro M."/>
            <person name="Sun H."/>
            <person name="Tritt A."/>
            <person name="Yoshinaga Y."/>
            <person name="Zwiers L.-H."/>
            <person name="Turgeon B."/>
            <person name="Goodwin S."/>
            <person name="Spatafora J."/>
            <person name="Crous P."/>
            <person name="Grigoriev I."/>
        </authorList>
    </citation>
    <scope>NUCLEOTIDE SEQUENCE</scope>
    <source>
        <strain evidence="1">CBS 121410</strain>
    </source>
</reference>
<comment type="caution">
    <text evidence="1">The sequence shown here is derived from an EMBL/GenBank/DDBJ whole genome shotgun (WGS) entry which is preliminary data.</text>
</comment>
<dbReference type="EMBL" id="ML978720">
    <property type="protein sequence ID" value="KAF2087302.1"/>
    <property type="molecule type" value="Genomic_DNA"/>
</dbReference>
<organism evidence="1 2">
    <name type="scientific">Saccharata proteae CBS 121410</name>
    <dbReference type="NCBI Taxonomy" id="1314787"/>
    <lineage>
        <taxon>Eukaryota</taxon>
        <taxon>Fungi</taxon>
        <taxon>Dikarya</taxon>
        <taxon>Ascomycota</taxon>
        <taxon>Pezizomycotina</taxon>
        <taxon>Dothideomycetes</taxon>
        <taxon>Dothideomycetes incertae sedis</taxon>
        <taxon>Botryosphaeriales</taxon>
        <taxon>Saccharataceae</taxon>
        <taxon>Saccharata</taxon>
    </lineage>
</organism>
<evidence type="ECO:0000313" key="2">
    <source>
        <dbReference type="Proteomes" id="UP000799776"/>
    </source>
</evidence>
<dbReference type="Proteomes" id="UP000799776">
    <property type="component" value="Unassembled WGS sequence"/>
</dbReference>
<sequence length="379" mass="42892">MAILIVNRSTVRYYDTMHVNNPRLGHGEATWGDWKLRTLDSLEINQLENIVLGKKPKPIAADRLAHALGTERQACEGPLAALDKETAAEMWTELTHRFEPEGFAHAAPIILHWIKMSLNDYSSGIEFADAYLEAWNACNRLKLADLTNAIHVVRFPSEVESNLPIWVAVQKQEFRNLPEPHNITGYIPWVKDEIEWERITRKNDDGKKYVKEDGHKAESLLSTKGRDKNVSCYACKKNGHCLEDCQNEKSFGDNEQNSKNNKESGRLADQEMTSNTNDLRNVWFYGGGSVQYSCYPPSSFENYFTIPPTNFTGSAGGRVQAIAKGDIMLLLKLFDGCCKELRIKHVYHIPDQAGFNVLSSGLLQQQGVSLIKYLREEQS</sequence>
<evidence type="ECO:0008006" key="3">
    <source>
        <dbReference type="Google" id="ProtNLM"/>
    </source>
</evidence>
<gene>
    <name evidence="1" type="ORF">K490DRAFT_56923</name>
</gene>
<accession>A0A9P4LWR6</accession>
<name>A0A9P4LWR6_9PEZI</name>
<evidence type="ECO:0000313" key="1">
    <source>
        <dbReference type="EMBL" id="KAF2087302.1"/>
    </source>
</evidence>
<dbReference type="AlphaFoldDB" id="A0A9P4LWR6"/>
<protein>
    <recommendedName>
        <fullName evidence="3">CCHC-type domain-containing protein</fullName>
    </recommendedName>
</protein>
<keyword evidence="2" id="KW-1185">Reference proteome</keyword>
<proteinExistence type="predicted"/>